<gene>
    <name evidence="3" type="ORF">SAMN04488035_1025</name>
</gene>
<dbReference type="Gene3D" id="1.10.10.10">
    <property type="entry name" value="Winged helix-like DNA-binding domain superfamily/Winged helix DNA-binding domain"/>
    <property type="match status" value="1"/>
</dbReference>
<proteinExistence type="predicted"/>
<accession>A0A1I2F0H3</accession>
<dbReference type="Pfam" id="PF12802">
    <property type="entry name" value="MarR_2"/>
    <property type="match status" value="1"/>
</dbReference>
<keyword evidence="4" id="KW-1185">Reference proteome</keyword>
<dbReference type="CDD" id="cd00090">
    <property type="entry name" value="HTH_ARSR"/>
    <property type="match status" value="1"/>
</dbReference>
<dbReference type="RefSeq" id="WP_093375842.1">
    <property type="nucleotide sequence ID" value="NZ_BNAN01000002.1"/>
</dbReference>
<protein>
    <submittedName>
        <fullName evidence="3">Predicted transcriptional regulator, ArsR family</fullName>
    </submittedName>
</protein>
<evidence type="ECO:0000256" key="1">
    <source>
        <dbReference type="SAM" id="MobiDB-lite"/>
    </source>
</evidence>
<dbReference type="AlphaFoldDB" id="A0A1I2F0H3"/>
<evidence type="ECO:0000313" key="4">
    <source>
        <dbReference type="Proteomes" id="UP000198520"/>
    </source>
</evidence>
<dbReference type="STRING" id="285351.SAMN04488035_1025"/>
<dbReference type="EMBL" id="FONZ01000002">
    <property type="protein sequence ID" value="SFE98188.1"/>
    <property type="molecule type" value="Genomic_DNA"/>
</dbReference>
<reference evidence="4" key="1">
    <citation type="submission" date="2016-10" db="EMBL/GenBank/DDBJ databases">
        <authorList>
            <person name="Varghese N."/>
            <person name="Submissions S."/>
        </authorList>
    </citation>
    <scope>NUCLEOTIDE SEQUENCE [LARGE SCALE GENOMIC DNA]</scope>
    <source>
        <strain evidence="4">DSM 19083</strain>
    </source>
</reference>
<evidence type="ECO:0000259" key="2">
    <source>
        <dbReference type="Pfam" id="PF12802"/>
    </source>
</evidence>
<dbReference type="Proteomes" id="UP000198520">
    <property type="component" value="Unassembled WGS sequence"/>
</dbReference>
<dbReference type="InterPro" id="IPR000835">
    <property type="entry name" value="HTH_MarR-typ"/>
</dbReference>
<name>A0A1I2F0H3_9MICO</name>
<evidence type="ECO:0000313" key="3">
    <source>
        <dbReference type="EMBL" id="SFE98188.1"/>
    </source>
</evidence>
<dbReference type="GO" id="GO:0003700">
    <property type="term" value="F:DNA-binding transcription factor activity"/>
    <property type="evidence" value="ECO:0007669"/>
    <property type="project" value="InterPro"/>
</dbReference>
<feature type="domain" description="HTH marR-type" evidence="2">
    <location>
        <begin position="19"/>
        <end position="70"/>
    </location>
</feature>
<dbReference type="InterPro" id="IPR036388">
    <property type="entry name" value="WH-like_DNA-bd_sf"/>
</dbReference>
<sequence>MTVSAASSPRETEAGTRQRVLALVTREGPISAAELAARLRLTSAGIRRHVAGLEAENLVAVHEGAPAGGRGRPARRYVATDLAQESMSGAYTAVAVQALEYLAEVGGDAAIDGFVERHVAQLEDRYAPQITGESIEERAGQLADALAADGYAASVRPVPGTLMMQLCQGHCPVQHVAARFPQICDAEARTFSRLLGSHVQRLVTLAGGAHVCTTNIPVTRPSSENPTPAGVSGSVEGTR</sequence>
<feature type="compositionally biased region" description="Polar residues" evidence="1">
    <location>
        <begin position="216"/>
        <end position="226"/>
    </location>
</feature>
<feature type="region of interest" description="Disordered" evidence="1">
    <location>
        <begin position="216"/>
        <end position="239"/>
    </location>
</feature>
<dbReference type="OrthoDB" id="3375207at2"/>
<dbReference type="SUPFAM" id="SSF46785">
    <property type="entry name" value="Winged helix' DNA-binding domain"/>
    <property type="match status" value="1"/>
</dbReference>
<organism evidence="3 4">
    <name type="scientific">Flavimobilis marinus</name>
    <dbReference type="NCBI Taxonomy" id="285351"/>
    <lineage>
        <taxon>Bacteria</taxon>
        <taxon>Bacillati</taxon>
        <taxon>Actinomycetota</taxon>
        <taxon>Actinomycetes</taxon>
        <taxon>Micrococcales</taxon>
        <taxon>Jonesiaceae</taxon>
        <taxon>Flavimobilis</taxon>
    </lineage>
</organism>
<dbReference type="InterPro" id="IPR011991">
    <property type="entry name" value="ArsR-like_HTH"/>
</dbReference>
<dbReference type="InterPro" id="IPR036390">
    <property type="entry name" value="WH_DNA-bd_sf"/>
</dbReference>